<evidence type="ECO:0008006" key="3">
    <source>
        <dbReference type="Google" id="ProtNLM"/>
    </source>
</evidence>
<reference evidence="2" key="1">
    <citation type="journal article" date="2018" name="Nat. Microbiol.">
        <title>Leveraging single-cell genomics to expand the fungal tree of life.</title>
        <authorList>
            <person name="Ahrendt S.R."/>
            <person name="Quandt C.A."/>
            <person name="Ciobanu D."/>
            <person name="Clum A."/>
            <person name="Salamov A."/>
            <person name="Andreopoulos B."/>
            <person name="Cheng J.F."/>
            <person name="Woyke T."/>
            <person name="Pelin A."/>
            <person name="Henrissat B."/>
            <person name="Reynolds N.K."/>
            <person name="Benny G.L."/>
            <person name="Smith M.E."/>
            <person name="James T.Y."/>
            <person name="Grigoriev I.V."/>
        </authorList>
    </citation>
    <scope>NUCLEOTIDE SEQUENCE [LARGE SCALE GENOMIC DNA]</scope>
    <source>
        <strain evidence="2">Benny S71-1</strain>
    </source>
</reference>
<dbReference type="SUPFAM" id="SSF56059">
    <property type="entry name" value="Glutathione synthetase ATP-binding domain-like"/>
    <property type="match status" value="1"/>
</dbReference>
<accession>A0A4P9Z1Z9</accession>
<gene>
    <name evidence="1" type="ORF">SYNPS1DRAFT_15157</name>
</gene>
<feature type="non-terminal residue" evidence="1">
    <location>
        <position position="1"/>
    </location>
</feature>
<dbReference type="Proteomes" id="UP000278143">
    <property type="component" value="Unassembled WGS sequence"/>
</dbReference>
<keyword evidence="2" id="KW-1185">Reference proteome</keyword>
<name>A0A4P9Z1Z9_9FUNG</name>
<dbReference type="OrthoDB" id="10268014at2759"/>
<dbReference type="EMBL" id="KZ989617">
    <property type="protein sequence ID" value="RKP25791.1"/>
    <property type="molecule type" value="Genomic_DNA"/>
</dbReference>
<evidence type="ECO:0000313" key="2">
    <source>
        <dbReference type="Proteomes" id="UP000278143"/>
    </source>
</evidence>
<protein>
    <recommendedName>
        <fullName evidence="3">Tubulin-tyrosine ligase family-domain-containing protein</fullName>
    </recommendedName>
</protein>
<organism evidence="1 2">
    <name type="scientific">Syncephalis pseudoplumigaleata</name>
    <dbReference type="NCBI Taxonomy" id="1712513"/>
    <lineage>
        <taxon>Eukaryota</taxon>
        <taxon>Fungi</taxon>
        <taxon>Fungi incertae sedis</taxon>
        <taxon>Zoopagomycota</taxon>
        <taxon>Zoopagomycotina</taxon>
        <taxon>Zoopagomycetes</taxon>
        <taxon>Zoopagales</taxon>
        <taxon>Piptocephalidaceae</taxon>
        <taxon>Syncephalis</taxon>
    </lineage>
</organism>
<sequence>YAATMADVYNERVWLVEYLETDTDPPVRWTDDAVMEVRDVHQEWHPIRACFRYVTQRPWTRIPLRARTQILNSTLQIAALAYEFLNAELSGTGLQVRTPITRRNVTLGEIPLLIRSLGGHAVIKVPYSNAGQGVFTITNEDELAAFMALPHKYQKFIVQSLVGNASWSSQTRAGCFYHVGTVPNRKNHTFASDLRVMIAGDEAGFRPIAIYGRRARRPLLRHLDDDPEATSWEMLGTNLSLKLPDGTWTTESTRLVLMDRKDFNHLGVGLDDLIDAYVQTALSVMAIDMMCQRLIREEDGAFDFDLFQALNPDEVLLNEIKH</sequence>
<dbReference type="AlphaFoldDB" id="A0A4P9Z1Z9"/>
<evidence type="ECO:0000313" key="1">
    <source>
        <dbReference type="EMBL" id="RKP25791.1"/>
    </source>
</evidence>
<proteinExistence type="predicted"/>